<feature type="site" description="Interaction with DNA" evidence="10">
    <location>
        <position position="151"/>
    </location>
</feature>
<evidence type="ECO:0000313" key="13">
    <source>
        <dbReference type="EMBL" id="SNB62458.1"/>
    </source>
</evidence>
<dbReference type="InterPro" id="IPR013825">
    <property type="entry name" value="Topo_IA_cen_sub2"/>
</dbReference>
<dbReference type="Gene3D" id="3.40.50.140">
    <property type="match status" value="1"/>
</dbReference>
<dbReference type="GO" id="GO:0003677">
    <property type="term" value="F:DNA binding"/>
    <property type="evidence" value="ECO:0007669"/>
    <property type="project" value="UniProtKB-KW"/>
</dbReference>
<feature type="site" description="Interaction with DNA" evidence="10">
    <location>
        <position position="158"/>
    </location>
</feature>
<feature type="site" description="Interaction with DNA" evidence="10">
    <location>
        <position position="519"/>
    </location>
</feature>
<dbReference type="Gene3D" id="1.10.460.10">
    <property type="entry name" value="Topoisomerase I, domain 2"/>
    <property type="match status" value="1"/>
</dbReference>
<dbReference type="SMART" id="SM00437">
    <property type="entry name" value="TOP1Ac"/>
    <property type="match status" value="1"/>
</dbReference>
<evidence type="ECO:0000256" key="10">
    <source>
        <dbReference type="HAMAP-Rule" id="MF_00952"/>
    </source>
</evidence>
<dbReference type="Pfam" id="PF01396">
    <property type="entry name" value="Zn_ribbon_Top1"/>
    <property type="match status" value="2"/>
</dbReference>
<dbReference type="RefSeq" id="WP_088570794.1">
    <property type="nucleotide sequence ID" value="NZ_FYEK01000022.1"/>
</dbReference>
<keyword evidence="9 10" id="KW-0413">Isomerase</keyword>
<dbReference type="InterPro" id="IPR013824">
    <property type="entry name" value="Topo_IA_cen_sub1"/>
</dbReference>
<comment type="subunit">
    <text evidence="10">Monomer.</text>
</comment>
<keyword evidence="6" id="KW-0460">Magnesium</keyword>
<name>A0A212QS89_9CHLR</name>
<dbReference type="PANTHER" id="PTHR42785:SF1">
    <property type="entry name" value="DNA TOPOISOMERASE"/>
    <property type="match status" value="1"/>
</dbReference>
<feature type="active site" description="O-(5'-phospho-DNA)-tyrosine intermediate" evidence="10">
    <location>
        <position position="303"/>
    </location>
</feature>
<organism evidence="13 14">
    <name type="scientific">Thermoflexus hugenholtzii JAD2</name>
    <dbReference type="NCBI Taxonomy" id="877466"/>
    <lineage>
        <taxon>Bacteria</taxon>
        <taxon>Bacillati</taxon>
        <taxon>Chloroflexota</taxon>
        <taxon>Thermoflexia</taxon>
        <taxon>Thermoflexales</taxon>
        <taxon>Thermoflexaceae</taxon>
        <taxon>Thermoflexus</taxon>
    </lineage>
</organism>
<dbReference type="FunCoup" id="A0A212QS89">
    <property type="interactions" value="326"/>
</dbReference>
<evidence type="ECO:0000256" key="6">
    <source>
        <dbReference type="ARBA" id="ARBA00022842"/>
    </source>
</evidence>
<keyword evidence="5" id="KW-0862">Zinc</keyword>
<keyword evidence="8 10" id="KW-0238">DNA-binding</keyword>
<feature type="domain" description="Toprim" evidence="11">
    <location>
        <begin position="6"/>
        <end position="116"/>
    </location>
</feature>
<evidence type="ECO:0000256" key="4">
    <source>
        <dbReference type="ARBA" id="ARBA00022771"/>
    </source>
</evidence>
<feature type="site" description="Interaction with DNA" evidence="10">
    <location>
        <position position="146"/>
    </location>
</feature>
<evidence type="ECO:0000259" key="12">
    <source>
        <dbReference type="PROSITE" id="PS52039"/>
    </source>
</evidence>
<accession>A0A212QS89</accession>
<dbReference type="Gene3D" id="3.30.65.10">
    <property type="entry name" value="Bacterial Topoisomerase I, domain 1"/>
    <property type="match status" value="2"/>
</dbReference>
<dbReference type="InterPro" id="IPR003602">
    <property type="entry name" value="Topo_IA_DNA-bd_dom"/>
</dbReference>
<dbReference type="Pfam" id="PF01751">
    <property type="entry name" value="Toprim"/>
    <property type="match status" value="1"/>
</dbReference>
<dbReference type="InterPro" id="IPR003601">
    <property type="entry name" value="Topo_IA_2"/>
</dbReference>
<dbReference type="AlphaFoldDB" id="A0A212QS89"/>
<evidence type="ECO:0000313" key="14">
    <source>
        <dbReference type="Proteomes" id="UP000197025"/>
    </source>
</evidence>
<feature type="site" description="Interaction with DNA" evidence="10">
    <location>
        <position position="305"/>
    </location>
</feature>
<dbReference type="InterPro" id="IPR023406">
    <property type="entry name" value="Topo_IA_AS"/>
</dbReference>
<dbReference type="SUPFAM" id="SSF57783">
    <property type="entry name" value="Zinc beta-ribbon"/>
    <property type="match status" value="2"/>
</dbReference>
<evidence type="ECO:0000256" key="9">
    <source>
        <dbReference type="ARBA" id="ARBA00023235"/>
    </source>
</evidence>
<feature type="site" description="Interaction with DNA" evidence="10">
    <location>
        <position position="36"/>
    </location>
</feature>
<evidence type="ECO:0000256" key="7">
    <source>
        <dbReference type="ARBA" id="ARBA00023029"/>
    </source>
</evidence>
<keyword evidence="3" id="KW-0479">Metal-binding</keyword>
<dbReference type="InterPro" id="IPR006171">
    <property type="entry name" value="TOPRIM_dom"/>
</dbReference>
<dbReference type="InParanoid" id="A0A212QS89"/>
<dbReference type="CDD" id="cd03363">
    <property type="entry name" value="TOPRIM_TopoIA_TopoI"/>
    <property type="match status" value="1"/>
</dbReference>
<evidence type="ECO:0000256" key="8">
    <source>
        <dbReference type="ARBA" id="ARBA00023125"/>
    </source>
</evidence>
<feature type="domain" description="Topo IA-type catalytic" evidence="12">
    <location>
        <begin position="132"/>
        <end position="587"/>
    </location>
</feature>
<dbReference type="OrthoDB" id="9804262at2"/>
<evidence type="ECO:0000256" key="2">
    <source>
        <dbReference type="ARBA" id="ARBA00009446"/>
    </source>
</evidence>
<dbReference type="Gene3D" id="2.70.20.10">
    <property type="entry name" value="Topoisomerase I, domain 3"/>
    <property type="match status" value="1"/>
</dbReference>
<feature type="site" description="Interaction with DNA" evidence="10">
    <location>
        <position position="143"/>
    </location>
</feature>
<dbReference type="Pfam" id="PF01131">
    <property type="entry name" value="Topoisom_bac"/>
    <property type="match status" value="1"/>
</dbReference>
<proteinExistence type="inferred from homology"/>
<dbReference type="CDD" id="cd00186">
    <property type="entry name" value="TOP1Ac"/>
    <property type="match status" value="1"/>
</dbReference>
<dbReference type="Proteomes" id="UP000197025">
    <property type="component" value="Unassembled WGS sequence"/>
</dbReference>
<dbReference type="PROSITE" id="PS50880">
    <property type="entry name" value="TOPRIM"/>
    <property type="match status" value="1"/>
</dbReference>
<comment type="catalytic activity">
    <reaction evidence="1 10">
        <text>ATP-independent breakage of single-stranded DNA, followed by passage and rejoining.</text>
        <dbReference type="EC" id="5.6.2.1"/>
    </reaction>
</comment>
<dbReference type="InterPro" id="IPR000380">
    <property type="entry name" value="Topo_IA"/>
</dbReference>
<dbReference type="GO" id="GO:0003917">
    <property type="term" value="F:DNA topoisomerase type I (single strand cut, ATP-independent) activity"/>
    <property type="evidence" value="ECO:0007669"/>
    <property type="project" value="UniProtKB-UniRule"/>
</dbReference>
<dbReference type="PROSITE" id="PS00396">
    <property type="entry name" value="TOPO_IA_1"/>
    <property type="match status" value="1"/>
</dbReference>
<dbReference type="HAMAP" id="MF_00952">
    <property type="entry name" value="Topoisom_1_prok"/>
    <property type="match status" value="1"/>
</dbReference>
<dbReference type="GO" id="GO:0005694">
    <property type="term" value="C:chromosome"/>
    <property type="evidence" value="ECO:0007669"/>
    <property type="project" value="InterPro"/>
</dbReference>
<keyword evidence="7 10" id="KW-0799">Topoisomerase</keyword>
<dbReference type="GO" id="GO:0008270">
    <property type="term" value="F:zinc ion binding"/>
    <property type="evidence" value="ECO:0007669"/>
    <property type="project" value="UniProtKB-KW"/>
</dbReference>
<dbReference type="EC" id="5.6.2.1" evidence="10"/>
<dbReference type="InterPro" id="IPR005733">
    <property type="entry name" value="TopoI_bac-type"/>
</dbReference>
<protein>
    <recommendedName>
        <fullName evidence="10">DNA topoisomerase 1</fullName>
        <ecNumber evidence="10">5.6.2.1</ecNumber>
    </recommendedName>
    <alternativeName>
        <fullName evidence="10">DNA topoisomerase I</fullName>
    </alternativeName>
</protein>
<dbReference type="SUPFAM" id="SSF56712">
    <property type="entry name" value="Prokaryotic type I DNA topoisomerase"/>
    <property type="match status" value="1"/>
</dbReference>
<dbReference type="PROSITE" id="PS52039">
    <property type="entry name" value="TOPO_IA_2"/>
    <property type="match status" value="1"/>
</dbReference>
<dbReference type="InterPro" id="IPR028612">
    <property type="entry name" value="Topoisom_1_IA"/>
</dbReference>
<sequence>MAEKGTRLVIVESPAKARTVGRILGRGFTVKASIGHVRDLLKSQLAVDIENNFKPTYRVPKEKQAVVRELRQAVKEAEEVYLATDPDREGEAIAWHLTEVADIPASKLRRVVFHEITEPAIREAFAHPRGIDMQLVHAQQARRILDRLVGYKLSPLLWEKVRGRLSAGRVQSVALRLIVEREREIQAFVPEEYWTIAVELSKLDDERAFRARLVRYLGAEPDLKNEEQVRPLVAELEDALYVVVSVKKGERRRRPAAPFTTSTMQQEASRRLGFTARRTMAVAQQLYEGLPLGEEGSVGLITYMRTDSTNVSPLAQEEARRFIAQAYGEHLLPPEPPVYKTRARIAQEAHEAIRPTSVFRTPESVKPYLDRDQYRLYELIWKRFIASQMAPAILDTMTVEIVAVPRALIADGEIPLEALENPRYLFRATGSAIRFPGFLVVYEEAREEDVKPEEEEEGGGLLPPLEPNERLRLWRVLPEQHFTQPPPRYTEASLIKTLEELGIGRPSTYAPILSTLFQRGYVERVDKRLVPTPLGITVTDLLVQHFPDIMDVNFTARMEEDLDRIAAGEEDWVEVLRRFYGPFEQRLQEALARIQKVSLDHEVLDEQCPECGAPLQIRYGRFGKFVGCTRFPECRYTRPFFNKLGVPCPQCGGELLEKKSKRGRTFYGCSNWPTCNFTTWKRPLTARCPHCGGLLVQDDRENARCLKCEAVVPLAELELEEAGEGA</sequence>
<keyword evidence="14" id="KW-1185">Reference proteome</keyword>
<dbReference type="NCBIfam" id="TIGR01051">
    <property type="entry name" value="topA_bact"/>
    <property type="match status" value="1"/>
</dbReference>
<feature type="site" description="Interaction with DNA" evidence="10">
    <location>
        <position position="142"/>
    </location>
</feature>
<feature type="region of interest" description="Interaction with DNA" evidence="10">
    <location>
        <begin position="166"/>
        <end position="171"/>
    </location>
</feature>
<dbReference type="EMBL" id="FYEK01000022">
    <property type="protein sequence ID" value="SNB62458.1"/>
    <property type="molecule type" value="Genomic_DNA"/>
</dbReference>
<dbReference type="SMART" id="SM00436">
    <property type="entry name" value="TOP1Bc"/>
    <property type="match status" value="1"/>
</dbReference>
<evidence type="ECO:0000256" key="3">
    <source>
        <dbReference type="ARBA" id="ARBA00022723"/>
    </source>
</evidence>
<dbReference type="PANTHER" id="PTHR42785">
    <property type="entry name" value="DNA TOPOISOMERASE, TYPE IA, CORE"/>
    <property type="match status" value="1"/>
</dbReference>
<comment type="function">
    <text evidence="10">Releases the supercoiling and torsional tension of DNA, which is introduced during the DNA replication and transcription, by transiently cleaving and rejoining one strand of the DNA duplex. Introduces a single-strand break via transesterification at a target site in duplex DNA. The scissile phosphodiester is attacked by the catalytic tyrosine of the enzyme, resulting in the formation of a DNA-(5'-phosphotyrosyl)-enzyme intermediate and the expulsion of a 3'-OH DNA strand. The free DNA strand then undergoes passage around the unbroken strand, thus removing DNA supercoils. Finally, in the religation step, the DNA 3'-OH attacks the covalent intermediate to expel the active-site tyrosine and restore the DNA phosphodiester backbone.</text>
</comment>
<comment type="similarity">
    <text evidence="2 10">Belongs to the type IA topoisomerase family.</text>
</comment>
<dbReference type="InterPro" id="IPR034149">
    <property type="entry name" value="TOPRIM_TopoI"/>
</dbReference>
<dbReference type="GO" id="GO:0006265">
    <property type="term" value="P:DNA topological change"/>
    <property type="evidence" value="ECO:0007669"/>
    <property type="project" value="UniProtKB-UniRule"/>
</dbReference>
<dbReference type="InterPro" id="IPR013498">
    <property type="entry name" value="Topo_IA_Znf"/>
</dbReference>
<dbReference type="Gene3D" id="1.10.290.10">
    <property type="entry name" value="Topoisomerase I, domain 4"/>
    <property type="match status" value="1"/>
</dbReference>
<evidence type="ECO:0000256" key="1">
    <source>
        <dbReference type="ARBA" id="ARBA00000213"/>
    </source>
</evidence>
<dbReference type="InterPro" id="IPR013497">
    <property type="entry name" value="Topo_IA_cen"/>
</dbReference>
<evidence type="ECO:0000256" key="5">
    <source>
        <dbReference type="ARBA" id="ARBA00022833"/>
    </source>
</evidence>
<reference evidence="14" key="1">
    <citation type="submission" date="2017-06" db="EMBL/GenBank/DDBJ databases">
        <authorList>
            <person name="Varghese N."/>
            <person name="Submissions S."/>
        </authorList>
    </citation>
    <scope>NUCLEOTIDE SEQUENCE [LARGE SCALE GENOMIC DNA]</scope>
    <source>
        <strain evidence="14">JAD2</strain>
    </source>
</reference>
<gene>
    <name evidence="10" type="primary">topA</name>
    <name evidence="13" type="ORF">SAMN02746019_00005230</name>
</gene>
<keyword evidence="4" id="KW-0863">Zinc-finger</keyword>
<dbReference type="InterPro" id="IPR023405">
    <property type="entry name" value="Topo_IA_core_domain"/>
</dbReference>
<dbReference type="SMART" id="SM00493">
    <property type="entry name" value="TOPRIM"/>
    <property type="match status" value="1"/>
</dbReference>
<dbReference type="InterPro" id="IPR013826">
    <property type="entry name" value="Topo_IA_cen_sub3"/>
</dbReference>
<dbReference type="PRINTS" id="PR00417">
    <property type="entry name" value="PRTPISMRASEI"/>
</dbReference>
<evidence type="ECO:0000259" key="11">
    <source>
        <dbReference type="PROSITE" id="PS50880"/>
    </source>
</evidence>